<reference evidence="9" key="1">
    <citation type="journal article" date="2021" name="IMA Fungus">
        <title>Genomic characterization of three marine fungi, including Emericellopsis atlantica sp. nov. with signatures of a generalist lifestyle and marine biomass degradation.</title>
        <authorList>
            <person name="Hagestad O.C."/>
            <person name="Hou L."/>
            <person name="Andersen J.H."/>
            <person name="Hansen E.H."/>
            <person name="Altermark B."/>
            <person name="Li C."/>
            <person name="Kuhnert E."/>
            <person name="Cox R.J."/>
            <person name="Crous P.W."/>
            <person name="Spatafora J.W."/>
            <person name="Lail K."/>
            <person name="Amirebrahimi M."/>
            <person name="Lipzen A."/>
            <person name="Pangilinan J."/>
            <person name="Andreopoulos W."/>
            <person name="Hayes R.D."/>
            <person name="Ng V."/>
            <person name="Grigoriev I.V."/>
            <person name="Jackson S.A."/>
            <person name="Sutton T.D.S."/>
            <person name="Dobson A.D.W."/>
            <person name="Rama T."/>
        </authorList>
    </citation>
    <scope>NUCLEOTIDE SEQUENCE</scope>
    <source>
        <strain evidence="9">TRa018bII</strain>
    </source>
</reference>
<dbReference type="GO" id="GO:0006369">
    <property type="term" value="P:termination of RNA polymerase II transcription"/>
    <property type="evidence" value="ECO:0007669"/>
    <property type="project" value="TreeGrafter"/>
</dbReference>
<dbReference type="PANTHER" id="PTHR13321:SF2">
    <property type="entry name" value="MEDIATOR OF RNA POLYMERASE II TRANSCRIPTION SUBUNIT 18"/>
    <property type="match status" value="1"/>
</dbReference>
<dbReference type="OrthoDB" id="5348092at2759"/>
<comment type="subunit">
    <text evidence="8">Component of the Mediator complex.</text>
</comment>
<dbReference type="Pfam" id="PF09637">
    <property type="entry name" value="Med18"/>
    <property type="match status" value="1"/>
</dbReference>
<evidence type="ECO:0000256" key="7">
    <source>
        <dbReference type="ARBA" id="ARBA00032012"/>
    </source>
</evidence>
<proteinExistence type="inferred from homology"/>
<evidence type="ECO:0000256" key="6">
    <source>
        <dbReference type="ARBA" id="ARBA00023242"/>
    </source>
</evidence>
<dbReference type="EMBL" id="MU251443">
    <property type="protein sequence ID" value="KAG9235052.1"/>
    <property type="molecule type" value="Genomic_DNA"/>
</dbReference>
<evidence type="ECO:0000256" key="5">
    <source>
        <dbReference type="ARBA" id="ARBA00023163"/>
    </source>
</evidence>
<dbReference type="GO" id="GO:0003712">
    <property type="term" value="F:transcription coregulator activity"/>
    <property type="evidence" value="ECO:0007669"/>
    <property type="project" value="InterPro"/>
</dbReference>
<comment type="similarity">
    <text evidence="2 8">Belongs to the Mediator complex subunit 18 family.</text>
</comment>
<dbReference type="GO" id="GO:0016592">
    <property type="term" value="C:mediator complex"/>
    <property type="evidence" value="ECO:0007669"/>
    <property type="project" value="InterPro"/>
</dbReference>
<protein>
    <recommendedName>
        <fullName evidence="3 8">Mediator of RNA polymerase II transcription subunit 18</fullName>
    </recommendedName>
    <alternativeName>
        <fullName evidence="7 8">Mediator complex subunit 18</fullName>
    </alternativeName>
</protein>
<dbReference type="PANTHER" id="PTHR13321">
    <property type="entry name" value="MEDIATOR OF RNA POLYMERASE II TRANSCRIPTION, SUBUNIT 18"/>
    <property type="match status" value="1"/>
</dbReference>
<keyword evidence="5 8" id="KW-0804">Transcription</keyword>
<evidence type="ECO:0000313" key="10">
    <source>
        <dbReference type="Proteomes" id="UP000824998"/>
    </source>
</evidence>
<accession>A0A9P7YKW2</accession>
<evidence type="ECO:0000313" key="9">
    <source>
        <dbReference type="EMBL" id="KAG9235052.1"/>
    </source>
</evidence>
<keyword evidence="10" id="KW-1185">Reference proteome</keyword>
<comment type="caution">
    <text evidence="9">The sequence shown here is derived from an EMBL/GenBank/DDBJ whole genome shotgun (WGS) entry which is preliminary data.</text>
</comment>
<keyword evidence="4 8" id="KW-0805">Transcription regulation</keyword>
<dbReference type="InterPro" id="IPR019095">
    <property type="entry name" value="Mediator_Med18"/>
</dbReference>
<dbReference type="GO" id="GO:0006357">
    <property type="term" value="P:regulation of transcription by RNA polymerase II"/>
    <property type="evidence" value="ECO:0007669"/>
    <property type="project" value="InterPro"/>
</dbReference>
<evidence type="ECO:0000256" key="1">
    <source>
        <dbReference type="ARBA" id="ARBA00004123"/>
    </source>
</evidence>
<evidence type="ECO:0000256" key="2">
    <source>
        <dbReference type="ARBA" id="ARBA00009814"/>
    </source>
</evidence>
<dbReference type="Proteomes" id="UP000824998">
    <property type="component" value="Unassembled WGS sequence"/>
</dbReference>
<keyword evidence="8" id="KW-0010">Activator</keyword>
<dbReference type="AlphaFoldDB" id="A0A9P7YKW2"/>
<dbReference type="GO" id="GO:0070847">
    <property type="term" value="C:core mediator complex"/>
    <property type="evidence" value="ECO:0007669"/>
    <property type="project" value="TreeGrafter"/>
</dbReference>
<evidence type="ECO:0000256" key="3">
    <source>
        <dbReference type="ARBA" id="ARBA00019612"/>
    </source>
</evidence>
<organism evidence="9 10">
    <name type="scientific">Amylocarpus encephaloides</name>
    <dbReference type="NCBI Taxonomy" id="45428"/>
    <lineage>
        <taxon>Eukaryota</taxon>
        <taxon>Fungi</taxon>
        <taxon>Dikarya</taxon>
        <taxon>Ascomycota</taxon>
        <taxon>Pezizomycotina</taxon>
        <taxon>Leotiomycetes</taxon>
        <taxon>Helotiales</taxon>
        <taxon>Helotiales incertae sedis</taxon>
        <taxon>Amylocarpus</taxon>
    </lineage>
</organism>
<dbReference type="Gene3D" id="2.40.320.10">
    <property type="entry name" value="Hypothetical Protein Pfu-838710-001"/>
    <property type="match status" value="1"/>
</dbReference>
<sequence length="292" mass="33426">MAARHPGGQQSTGKDITRHELFLTTSVYNDDIPRAVRILQGYCGMKPQASLRRRLVWEGPRQRPGLRDFDPAFISRQPPGRAEAWKYLHGQMIRQSYIITLIYEVERSAFGQAQIHGAQRSSEEVPDRNRTLSCDQSPGTLKWTELPDPVDSRTVNTRLMLQIENEKGLCTVIQSIGYRFTRQMIQECYQFINGNVLFELSRYLQLPEDVDGTSQTQSHFDSPLPAFEHLTPFDSQNKWVLTISANVFNGKDQVQMQQGISELMAIKTEFEGCFNFHMVGRLTLDTRVKIIG</sequence>
<comment type="subcellular location">
    <subcellularLocation>
        <location evidence="1 8">Nucleus</location>
    </subcellularLocation>
</comment>
<comment type="function">
    <text evidence="8">Component of the Mediator complex, a coactivator involved in the regulated transcription of nearly all RNA polymerase II-dependent genes. Mediator functions as a bridge to convey information from gene-specific regulatory proteins to the basal RNA polymerase II transcription machinery. Mediator is recruited to promoters by direct interactions with regulatory proteins and serves as a scaffold for the assembly of a functional preinitiation complex with RNA polymerase II and the general transcription factors.</text>
</comment>
<evidence type="ECO:0000256" key="4">
    <source>
        <dbReference type="ARBA" id="ARBA00023015"/>
    </source>
</evidence>
<gene>
    <name evidence="8" type="primary">MED18</name>
    <name evidence="9" type="ORF">BJ875DRAFT_440703</name>
</gene>
<evidence type="ECO:0000256" key="8">
    <source>
        <dbReference type="RuleBase" id="RU364150"/>
    </source>
</evidence>
<keyword evidence="6 8" id="KW-0539">Nucleus</keyword>
<name>A0A9P7YKW2_9HELO</name>